<evidence type="ECO:0000313" key="4">
    <source>
        <dbReference type="WBParaSite" id="EgrG_000507600"/>
    </source>
</evidence>
<evidence type="ECO:0000256" key="1">
    <source>
        <dbReference type="SAM" id="MobiDB-lite"/>
    </source>
</evidence>
<protein>
    <submittedName>
        <fullName evidence="2 4">Uncharacterized protein</fullName>
    </submittedName>
</protein>
<dbReference type="WBParaSite" id="EgrG_000507600">
    <property type="protein sequence ID" value="EgrG_000507600"/>
    <property type="gene ID" value="EgrG_000507600"/>
</dbReference>
<reference evidence="4" key="3">
    <citation type="submission" date="2020-10" db="UniProtKB">
        <authorList>
            <consortium name="WormBaseParasite"/>
        </authorList>
    </citation>
    <scope>IDENTIFICATION</scope>
</reference>
<feature type="compositionally biased region" description="Acidic residues" evidence="1">
    <location>
        <begin position="16"/>
        <end position="46"/>
    </location>
</feature>
<gene>
    <name evidence="2" type="ORF">EgrG_000507600</name>
</gene>
<sequence length="188" mass="20999">MSRRRRRLRSINHEYDFDDNEEDAVEAVVEEEEEEEEEEQEEDGVDDSPFGEVKVEVRVWHVPASHSPLQSSLLQSSPIAFQSMTHQLSSPHVTSPQLSPLHPNPTPRHLTLRGDLDGGLDWIGLEWGGVETHLLEAVERLTCAELWCGQSSSRRGRSNFDSVLLPQSAGVPPLMSPRRDVDDAGGGD</sequence>
<feature type="compositionally biased region" description="Basic residues" evidence="1">
    <location>
        <begin position="1"/>
        <end position="10"/>
    </location>
</feature>
<reference evidence="2 3" key="1">
    <citation type="journal article" date="2013" name="Nature">
        <title>The genomes of four tapeworm species reveal adaptations to parasitism.</title>
        <authorList>
            <person name="Tsai I.J."/>
            <person name="Zarowiecki M."/>
            <person name="Holroyd N."/>
            <person name="Garciarrubio A."/>
            <person name="Sanchez-Flores A."/>
            <person name="Brooks K.L."/>
            <person name="Tracey A."/>
            <person name="Bobes R.J."/>
            <person name="Fragoso G."/>
            <person name="Sciutto E."/>
            <person name="Aslett M."/>
            <person name="Beasley H."/>
            <person name="Bennett H.M."/>
            <person name="Cai J."/>
            <person name="Camicia F."/>
            <person name="Clark R."/>
            <person name="Cucher M."/>
            <person name="De Silva N."/>
            <person name="Day T.A."/>
            <person name="Deplazes P."/>
            <person name="Estrada K."/>
            <person name="Fernandez C."/>
            <person name="Holland P.W."/>
            <person name="Hou J."/>
            <person name="Hu S."/>
            <person name="Huckvale T."/>
            <person name="Hung S.S."/>
            <person name="Kamenetzky L."/>
            <person name="Keane J.A."/>
            <person name="Kiss F."/>
            <person name="Koziol U."/>
            <person name="Lambert O."/>
            <person name="Liu K."/>
            <person name="Luo X."/>
            <person name="Luo Y."/>
            <person name="Macchiaroli N."/>
            <person name="Nichol S."/>
            <person name="Paps J."/>
            <person name="Parkinson J."/>
            <person name="Pouchkina-Stantcheva N."/>
            <person name="Riddiford N."/>
            <person name="Rosenzvit M."/>
            <person name="Salinas G."/>
            <person name="Wasmuth J.D."/>
            <person name="Zamanian M."/>
            <person name="Zheng Y."/>
            <person name="Cai X."/>
            <person name="Soberon X."/>
            <person name="Olson P.D."/>
            <person name="Laclette J.P."/>
            <person name="Brehm K."/>
            <person name="Berriman M."/>
            <person name="Garciarrubio A."/>
            <person name="Bobes R.J."/>
            <person name="Fragoso G."/>
            <person name="Sanchez-Flores A."/>
            <person name="Estrada K."/>
            <person name="Cevallos M.A."/>
            <person name="Morett E."/>
            <person name="Gonzalez V."/>
            <person name="Portillo T."/>
            <person name="Ochoa-Leyva A."/>
            <person name="Jose M.V."/>
            <person name="Sciutto E."/>
            <person name="Landa A."/>
            <person name="Jimenez L."/>
            <person name="Valdes V."/>
            <person name="Carrero J.C."/>
            <person name="Larralde C."/>
            <person name="Morales-Montor J."/>
            <person name="Limon-Lason J."/>
            <person name="Soberon X."/>
            <person name="Laclette J.P."/>
        </authorList>
    </citation>
    <scope>NUCLEOTIDE SEQUENCE [LARGE SCALE GENOMIC DNA]</scope>
</reference>
<feature type="region of interest" description="Disordered" evidence="1">
    <location>
        <begin position="152"/>
        <end position="188"/>
    </location>
</feature>
<dbReference type="AlphaFoldDB" id="A0A068WQ17"/>
<reference evidence="2" key="2">
    <citation type="submission" date="2014-06" db="EMBL/GenBank/DDBJ databases">
        <authorList>
            <person name="Aslett M."/>
        </authorList>
    </citation>
    <scope>NUCLEOTIDE SEQUENCE</scope>
</reference>
<evidence type="ECO:0000313" key="3">
    <source>
        <dbReference type="Proteomes" id="UP000492820"/>
    </source>
</evidence>
<organism evidence="2">
    <name type="scientific">Echinococcus granulosus</name>
    <name type="common">Hydatid tapeworm</name>
    <dbReference type="NCBI Taxonomy" id="6210"/>
    <lineage>
        <taxon>Eukaryota</taxon>
        <taxon>Metazoa</taxon>
        <taxon>Spiralia</taxon>
        <taxon>Lophotrochozoa</taxon>
        <taxon>Platyhelminthes</taxon>
        <taxon>Cestoda</taxon>
        <taxon>Eucestoda</taxon>
        <taxon>Cyclophyllidea</taxon>
        <taxon>Taeniidae</taxon>
        <taxon>Echinococcus</taxon>
        <taxon>Echinococcus granulosus group</taxon>
    </lineage>
</organism>
<name>A0A068WQ17_ECHGR</name>
<accession>A0A068WQ17</accession>
<dbReference type="Proteomes" id="UP000492820">
    <property type="component" value="Unassembled WGS sequence"/>
</dbReference>
<dbReference type="EMBL" id="LK028579">
    <property type="protein sequence ID" value="CDS19743.1"/>
    <property type="molecule type" value="Genomic_DNA"/>
</dbReference>
<evidence type="ECO:0000313" key="2">
    <source>
        <dbReference type="EMBL" id="CDS19743.1"/>
    </source>
</evidence>
<feature type="region of interest" description="Disordered" evidence="1">
    <location>
        <begin position="1"/>
        <end position="50"/>
    </location>
</feature>
<proteinExistence type="predicted"/>